<dbReference type="EMBL" id="FOMX01000003">
    <property type="protein sequence ID" value="SFD64604.1"/>
    <property type="molecule type" value="Genomic_DNA"/>
</dbReference>
<evidence type="ECO:0000313" key="1">
    <source>
        <dbReference type="EMBL" id="SFD64604.1"/>
    </source>
</evidence>
<dbReference type="RefSeq" id="WP_096329398.1">
    <property type="nucleotide sequence ID" value="NZ_FOMX01000003.1"/>
</dbReference>
<name>A0A1I1U1L1_9BACT</name>
<gene>
    <name evidence="1" type="ORF">SAMN02745121_00887</name>
</gene>
<keyword evidence="2" id="KW-1185">Reference proteome</keyword>
<accession>A0A1I1U1L1</accession>
<dbReference type="OrthoDB" id="514513at2"/>
<reference evidence="2" key="1">
    <citation type="submission" date="2016-10" db="EMBL/GenBank/DDBJ databases">
        <authorList>
            <person name="Varghese N."/>
            <person name="Submissions S."/>
        </authorList>
    </citation>
    <scope>NUCLEOTIDE SEQUENCE [LARGE SCALE GENOMIC DNA]</scope>
    <source>
        <strain evidence="2">ATCC 25963</strain>
    </source>
</reference>
<evidence type="ECO:0000313" key="2">
    <source>
        <dbReference type="Proteomes" id="UP000199400"/>
    </source>
</evidence>
<proteinExistence type="predicted"/>
<dbReference type="STRING" id="54.SAMN02745121_00887"/>
<protein>
    <submittedName>
        <fullName evidence="1">Uncharacterized protein</fullName>
    </submittedName>
</protein>
<sequence length="158" mass="17441">MPSDASTPPIRTGFRRPLAPNHAHAVGAELVSRAFAGSPDYDDLWIGFTEPHRLGESAPAELRTFWSIFSVVCNQGIWYLCSAAVPSAMRPLARRILVDHGLPRAAAWQRGPHPPTWFYGLRRLHIGADFATPARMCVLELHGDRRVEASVHLLAVDA</sequence>
<organism evidence="1 2">
    <name type="scientific">Nannocystis exedens</name>
    <dbReference type="NCBI Taxonomy" id="54"/>
    <lineage>
        <taxon>Bacteria</taxon>
        <taxon>Pseudomonadati</taxon>
        <taxon>Myxococcota</taxon>
        <taxon>Polyangia</taxon>
        <taxon>Nannocystales</taxon>
        <taxon>Nannocystaceae</taxon>
        <taxon>Nannocystis</taxon>
    </lineage>
</organism>
<dbReference type="AlphaFoldDB" id="A0A1I1U1L1"/>
<dbReference type="Proteomes" id="UP000199400">
    <property type="component" value="Unassembled WGS sequence"/>
</dbReference>